<reference evidence="2 3" key="1">
    <citation type="submission" date="2020-08" db="EMBL/GenBank/DDBJ databases">
        <title>Genomic Encyclopedia of Type Strains, Phase IV (KMG-IV): sequencing the most valuable type-strain genomes for metagenomic binning, comparative biology and taxonomic classification.</title>
        <authorList>
            <person name="Goeker M."/>
        </authorList>
    </citation>
    <scope>NUCLEOTIDE SEQUENCE [LARGE SCALE GENOMIC DNA]</scope>
    <source>
        <strain evidence="2 3">DSM 22975</strain>
    </source>
</reference>
<dbReference type="GO" id="GO:0003677">
    <property type="term" value="F:DNA binding"/>
    <property type="evidence" value="ECO:0007669"/>
    <property type="project" value="InterPro"/>
</dbReference>
<evidence type="ECO:0000313" key="3">
    <source>
        <dbReference type="Proteomes" id="UP000585721"/>
    </source>
</evidence>
<keyword evidence="3" id="KW-1185">Reference proteome</keyword>
<feature type="domain" description="HTH cro/C1-type" evidence="1">
    <location>
        <begin position="33"/>
        <end position="89"/>
    </location>
</feature>
<evidence type="ECO:0000313" key="2">
    <source>
        <dbReference type="EMBL" id="MBB6054502.1"/>
    </source>
</evidence>
<dbReference type="SUPFAM" id="SSF47413">
    <property type="entry name" value="lambda repressor-like DNA-binding domains"/>
    <property type="match status" value="1"/>
</dbReference>
<comment type="caution">
    <text evidence="2">The sequence shown here is derived from an EMBL/GenBank/DDBJ whole genome shotgun (WGS) entry which is preliminary data.</text>
</comment>
<dbReference type="EMBL" id="JACHGR010000001">
    <property type="protein sequence ID" value="MBB6054502.1"/>
    <property type="molecule type" value="Genomic_DNA"/>
</dbReference>
<evidence type="ECO:0000259" key="1">
    <source>
        <dbReference type="PROSITE" id="PS50943"/>
    </source>
</evidence>
<dbReference type="RefSeq" id="WP_188025299.1">
    <property type="nucleotide sequence ID" value="NZ_JACHGR010000001.1"/>
</dbReference>
<name>A0A841GJ19_9GAMM</name>
<dbReference type="Proteomes" id="UP000585721">
    <property type="component" value="Unassembled WGS sequence"/>
</dbReference>
<dbReference type="PROSITE" id="PS50943">
    <property type="entry name" value="HTH_CROC1"/>
    <property type="match status" value="1"/>
</dbReference>
<accession>A0A841GJ19</accession>
<dbReference type="CDD" id="cd00093">
    <property type="entry name" value="HTH_XRE"/>
    <property type="match status" value="1"/>
</dbReference>
<protein>
    <submittedName>
        <fullName evidence="2">Putative transcriptional regulator</fullName>
    </submittedName>
</protein>
<sequence length="100" mass="11263">MAKPLNELLKKVNPDVVQAAKEQAEQEILELRLSMLREQLELSQVEMAHRLGISQPSVANLEKRGQEIKLSSLKRYVEAMGGKLTVDVQLPDGRHIGMNF</sequence>
<organism evidence="2 3">
    <name type="scientific">Tolumonas osonensis</name>
    <dbReference type="NCBI Taxonomy" id="675874"/>
    <lineage>
        <taxon>Bacteria</taxon>
        <taxon>Pseudomonadati</taxon>
        <taxon>Pseudomonadota</taxon>
        <taxon>Gammaproteobacteria</taxon>
        <taxon>Aeromonadales</taxon>
        <taxon>Aeromonadaceae</taxon>
        <taxon>Tolumonas</taxon>
    </lineage>
</organism>
<gene>
    <name evidence="2" type="ORF">HNR75_000367</name>
</gene>
<dbReference type="Gene3D" id="1.10.260.40">
    <property type="entry name" value="lambda repressor-like DNA-binding domains"/>
    <property type="match status" value="1"/>
</dbReference>
<dbReference type="SMART" id="SM00530">
    <property type="entry name" value="HTH_XRE"/>
    <property type="match status" value="1"/>
</dbReference>
<dbReference type="InterPro" id="IPR001387">
    <property type="entry name" value="Cro/C1-type_HTH"/>
</dbReference>
<dbReference type="Pfam" id="PF01381">
    <property type="entry name" value="HTH_3"/>
    <property type="match status" value="1"/>
</dbReference>
<proteinExistence type="predicted"/>
<dbReference type="InterPro" id="IPR010982">
    <property type="entry name" value="Lambda_DNA-bd_dom_sf"/>
</dbReference>
<dbReference type="AlphaFoldDB" id="A0A841GJ19"/>